<proteinExistence type="predicted"/>
<dbReference type="PANTHER" id="PTHR12147:SF26">
    <property type="entry name" value="PEPTIDASE M28 DOMAIN-CONTAINING PROTEIN"/>
    <property type="match status" value="1"/>
</dbReference>
<dbReference type="EMBL" id="QLMA01000002">
    <property type="protein sequence ID" value="RAJ85968.1"/>
    <property type="molecule type" value="Genomic_DNA"/>
</dbReference>
<dbReference type="GO" id="GO:0008235">
    <property type="term" value="F:metalloexopeptidase activity"/>
    <property type="evidence" value="ECO:0007669"/>
    <property type="project" value="InterPro"/>
</dbReference>
<keyword evidence="3" id="KW-1185">Reference proteome</keyword>
<organism evidence="2 3">
    <name type="scientific">Chitinophaga dinghuensis</name>
    <dbReference type="NCBI Taxonomy" id="1539050"/>
    <lineage>
        <taxon>Bacteria</taxon>
        <taxon>Pseudomonadati</taxon>
        <taxon>Bacteroidota</taxon>
        <taxon>Chitinophagia</taxon>
        <taxon>Chitinophagales</taxon>
        <taxon>Chitinophagaceae</taxon>
        <taxon>Chitinophaga</taxon>
    </lineage>
</organism>
<feature type="domain" description="Peptidase M28" evidence="1">
    <location>
        <begin position="257"/>
        <end position="457"/>
    </location>
</feature>
<dbReference type="InterPro" id="IPR007484">
    <property type="entry name" value="Peptidase_M28"/>
</dbReference>
<name>A0A327W914_9BACT</name>
<sequence>MNPKVLKSAWKNMRCWNQLESGNFTLLQKLSQQRKHALRMKKSILLLLTCAISGYSTYAQVIKEKEVKRIVSTLADDDMMGRQPGTPGAFKAAKFIEDEFAKAKLLPLEGNTRYRQEFKKYQLIQNSSSITINGNAKNLDIVVVGKARSIDWKKDTAKIKEVHVNSPSLLFGMMRKAGKLKENTVLWVDSSLAKYQSYIKMGVSEKYYNDPADIDNIEPNETPYNLVVVLENGTTAGENDNWEIKAQRNIVETPFTNIVGMIRGTTKPEEYVVFSAHYDHLGIIPNAGKDSIANGADDDASGTTAVIELANYFSGKKPVRSIIFVAFTGEETGGHGSQYFSRKLDPNKVVAMFNIEMIGKESKFGKNSAFITGYEKSDFGKILQNNLNGSTFKFYPDPYPEQNLFYRSDNATLARFGVPAHTISTTQIDKDQYYHTVGDEVSTLDMSNITAIIQAIATSSVSIVNGTDTPTRIKQTQE</sequence>
<dbReference type="GO" id="GO:0006508">
    <property type="term" value="P:proteolysis"/>
    <property type="evidence" value="ECO:0007669"/>
    <property type="project" value="InterPro"/>
</dbReference>
<reference evidence="2 3" key="1">
    <citation type="submission" date="2018-06" db="EMBL/GenBank/DDBJ databases">
        <title>Genomic Encyclopedia of Archaeal and Bacterial Type Strains, Phase II (KMG-II): from individual species to whole genera.</title>
        <authorList>
            <person name="Goeker M."/>
        </authorList>
    </citation>
    <scope>NUCLEOTIDE SEQUENCE [LARGE SCALE GENOMIC DNA]</scope>
    <source>
        <strain evidence="2 3">DSM 29821</strain>
    </source>
</reference>
<dbReference type="InterPro" id="IPR045175">
    <property type="entry name" value="M28_fam"/>
</dbReference>
<evidence type="ECO:0000313" key="3">
    <source>
        <dbReference type="Proteomes" id="UP000249819"/>
    </source>
</evidence>
<comment type="caution">
    <text evidence="2">The sequence shown here is derived from an EMBL/GenBank/DDBJ whole genome shotgun (WGS) entry which is preliminary data.</text>
</comment>
<protein>
    <submittedName>
        <fullName evidence="2">Peptidase M28-like protein</fullName>
    </submittedName>
</protein>
<evidence type="ECO:0000313" key="2">
    <source>
        <dbReference type="EMBL" id="RAJ85968.1"/>
    </source>
</evidence>
<dbReference type="Pfam" id="PF04389">
    <property type="entry name" value="Peptidase_M28"/>
    <property type="match status" value="1"/>
</dbReference>
<gene>
    <name evidence="2" type="ORF">CLV59_102675</name>
</gene>
<dbReference type="Proteomes" id="UP000249819">
    <property type="component" value="Unassembled WGS sequence"/>
</dbReference>
<dbReference type="AlphaFoldDB" id="A0A327W914"/>
<dbReference type="PANTHER" id="PTHR12147">
    <property type="entry name" value="METALLOPEPTIDASE M28 FAMILY MEMBER"/>
    <property type="match status" value="1"/>
</dbReference>
<dbReference type="Gene3D" id="3.40.630.10">
    <property type="entry name" value="Zn peptidases"/>
    <property type="match status" value="2"/>
</dbReference>
<evidence type="ECO:0000259" key="1">
    <source>
        <dbReference type="Pfam" id="PF04389"/>
    </source>
</evidence>
<dbReference type="SUPFAM" id="SSF53187">
    <property type="entry name" value="Zn-dependent exopeptidases"/>
    <property type="match status" value="1"/>
</dbReference>
<accession>A0A327W914</accession>